<dbReference type="GO" id="GO:0016020">
    <property type="term" value="C:membrane"/>
    <property type="evidence" value="ECO:0007669"/>
    <property type="project" value="UniProtKB-SubCell"/>
</dbReference>
<reference evidence="9" key="1">
    <citation type="journal article" date="2016" name="Nat. Genet.">
        <title>A high-quality carrot genome assembly provides new insights into carotenoid accumulation and asterid genome evolution.</title>
        <authorList>
            <person name="Iorizzo M."/>
            <person name="Ellison S."/>
            <person name="Senalik D."/>
            <person name="Zeng P."/>
            <person name="Satapoomin P."/>
            <person name="Huang J."/>
            <person name="Bowman M."/>
            <person name="Iovene M."/>
            <person name="Sanseverino W."/>
            <person name="Cavagnaro P."/>
            <person name="Yildiz M."/>
            <person name="Macko-Podgorni A."/>
            <person name="Moranska E."/>
            <person name="Grzebelus E."/>
            <person name="Grzebelus D."/>
            <person name="Ashrafi H."/>
            <person name="Zheng Z."/>
            <person name="Cheng S."/>
            <person name="Spooner D."/>
            <person name="Van Deynze A."/>
            <person name="Simon P."/>
        </authorList>
    </citation>
    <scope>NUCLEOTIDE SEQUENCE</scope>
    <source>
        <tissue evidence="9">Leaf</tissue>
    </source>
</reference>
<comment type="subcellular location">
    <subcellularLocation>
        <location evidence="1">Membrane</location>
        <topology evidence="1">Single-pass membrane protein</topology>
    </subcellularLocation>
</comment>
<name>A0A165XZS0_DAUCS</name>
<dbReference type="InterPro" id="IPR008166">
    <property type="entry name" value="Glyco_transf_92"/>
</dbReference>
<keyword evidence="5 8" id="KW-0812">Transmembrane</keyword>
<evidence type="ECO:0000256" key="3">
    <source>
        <dbReference type="ARBA" id="ARBA00022676"/>
    </source>
</evidence>
<dbReference type="EC" id="2.4.1.-" evidence="8"/>
<dbReference type="PANTHER" id="PTHR21461:SF69">
    <property type="entry name" value="GLYCOSYLTRANSFERASE FAMILY 92 PROTEIN"/>
    <property type="match status" value="1"/>
</dbReference>
<dbReference type="Proteomes" id="UP000077755">
    <property type="component" value="Chromosome 4"/>
</dbReference>
<dbReference type="PANTHER" id="PTHR21461">
    <property type="entry name" value="GLYCOSYLTRANSFERASE FAMILY 92 PROTEIN"/>
    <property type="match status" value="1"/>
</dbReference>
<keyword evidence="4 8" id="KW-0808">Transferase</keyword>
<dbReference type="Gramene" id="KZM98711">
    <property type="protein sequence ID" value="KZM98711"/>
    <property type="gene ID" value="DCAR_013927"/>
</dbReference>
<evidence type="ECO:0000256" key="2">
    <source>
        <dbReference type="ARBA" id="ARBA00007647"/>
    </source>
</evidence>
<evidence type="ECO:0000256" key="8">
    <source>
        <dbReference type="RuleBase" id="RU366017"/>
    </source>
</evidence>
<evidence type="ECO:0000256" key="1">
    <source>
        <dbReference type="ARBA" id="ARBA00004167"/>
    </source>
</evidence>
<evidence type="ECO:0000256" key="5">
    <source>
        <dbReference type="ARBA" id="ARBA00022692"/>
    </source>
</evidence>
<evidence type="ECO:0000256" key="6">
    <source>
        <dbReference type="ARBA" id="ARBA00022989"/>
    </source>
</evidence>
<dbReference type="OrthoDB" id="2526284at2759"/>
<keyword evidence="6 8" id="KW-1133">Transmembrane helix</keyword>
<accession>A0A165XZS0</accession>
<keyword evidence="7 8" id="KW-0472">Membrane</keyword>
<dbReference type="EMBL" id="CP093346">
    <property type="protein sequence ID" value="WOG97707.1"/>
    <property type="molecule type" value="Genomic_DNA"/>
</dbReference>
<keyword evidence="3 8" id="KW-0328">Glycosyltransferase</keyword>
<dbReference type="OMA" id="PDLPLWN"/>
<dbReference type="GO" id="GO:0016757">
    <property type="term" value="F:glycosyltransferase activity"/>
    <property type="evidence" value="ECO:0007669"/>
    <property type="project" value="UniProtKB-UniRule"/>
</dbReference>
<organism evidence="9 10">
    <name type="scientific">Daucus carota subsp. sativus</name>
    <name type="common">Carrot</name>
    <dbReference type="NCBI Taxonomy" id="79200"/>
    <lineage>
        <taxon>Eukaryota</taxon>
        <taxon>Viridiplantae</taxon>
        <taxon>Streptophyta</taxon>
        <taxon>Embryophyta</taxon>
        <taxon>Tracheophyta</taxon>
        <taxon>Spermatophyta</taxon>
        <taxon>Magnoliopsida</taxon>
        <taxon>eudicotyledons</taxon>
        <taxon>Gunneridae</taxon>
        <taxon>Pentapetalae</taxon>
        <taxon>asterids</taxon>
        <taxon>campanulids</taxon>
        <taxon>Apiales</taxon>
        <taxon>Apiaceae</taxon>
        <taxon>Apioideae</taxon>
        <taxon>Scandiceae</taxon>
        <taxon>Daucinae</taxon>
        <taxon>Daucus</taxon>
        <taxon>Daucus sect. Daucus</taxon>
    </lineage>
</organism>
<dbReference type="Pfam" id="PF01697">
    <property type="entry name" value="Glyco_transf_92"/>
    <property type="match status" value="1"/>
</dbReference>
<evidence type="ECO:0000313" key="9">
    <source>
        <dbReference type="EMBL" id="WOG97707.1"/>
    </source>
</evidence>
<sequence>MIVRSVYVYIVTLILFLGTIFFNFSGDYLLRDYIFRRPLPSVSLENHFDLNQSYLSQLPPPLIPSPSIPSLSILFPEWQVLVVLPPEHSYTDFKDLFCIFPTNEKSPANFSGALPFPTRPCLICELPTRVRRRLPFPEPTLVNSSVIRYPPRLTPVPDLLRWDFIVYDVLFTKNDVVVFVKGVNRRQGVNRTPQEFNCVLGDNLANAARTPVTSSLQEVFRCHRPDLSDVSTLVRVSLEFTADKTVMPSIAYEDPGRKLAVAKPKSLLCACTMVFNVAKFLREWVIYHSKIGVEKFIFYDNGSSDELYIVLEKLVEEGYNITTNFWLWPKTQEAGFSHCAISQKDACTWMMYTDVDEFVYSRNWANSTIPSESMLRSILKNVSSKVGELMIGCHEFGPSDQKEHPALGVMQGYNCRKKMENRHKSIVLLDAISDSLNNAVHHFDLKQGYKARRLSAREVVINHYKFQAWPEFKAKFRRRVSAYVVDWKQALNAKSNDRVPGLGFSAVEPKGWPQKFCEVHDNELKNLVERWFGVRTVTGYHMAWERR</sequence>
<protein>
    <recommendedName>
        <fullName evidence="8">Glycosyltransferase family 92 protein</fullName>
        <ecNumber evidence="8">2.4.1.-</ecNumber>
    </recommendedName>
</protein>
<evidence type="ECO:0000313" key="10">
    <source>
        <dbReference type="Proteomes" id="UP000077755"/>
    </source>
</evidence>
<gene>
    <name evidence="9" type="ORF">DCAR_0417048</name>
</gene>
<reference evidence="9" key="2">
    <citation type="submission" date="2022-03" db="EMBL/GenBank/DDBJ databases">
        <title>Draft title - Genomic analysis of global carrot germplasm unveils the trajectory of domestication and the origin of high carotenoid orange carrot.</title>
        <authorList>
            <person name="Iorizzo M."/>
            <person name="Ellison S."/>
            <person name="Senalik D."/>
            <person name="Macko-Podgorni A."/>
            <person name="Grzebelus D."/>
            <person name="Bostan H."/>
            <person name="Rolling W."/>
            <person name="Curaba J."/>
            <person name="Simon P."/>
        </authorList>
    </citation>
    <scope>NUCLEOTIDE SEQUENCE</scope>
    <source>
        <tissue evidence="9">Leaf</tissue>
    </source>
</reference>
<proteinExistence type="inferred from homology"/>
<evidence type="ECO:0000256" key="7">
    <source>
        <dbReference type="ARBA" id="ARBA00023136"/>
    </source>
</evidence>
<feature type="transmembrane region" description="Helical" evidence="8">
    <location>
        <begin position="6"/>
        <end position="30"/>
    </location>
</feature>
<keyword evidence="10" id="KW-1185">Reference proteome</keyword>
<dbReference type="KEGG" id="dcr:108216568"/>
<evidence type="ECO:0000256" key="4">
    <source>
        <dbReference type="ARBA" id="ARBA00022679"/>
    </source>
</evidence>
<comment type="similarity">
    <text evidence="2 8">Belongs to the glycosyltransferase 92 family.</text>
</comment>
<dbReference type="AlphaFoldDB" id="A0A165XZS0"/>
<dbReference type="GO" id="GO:0005737">
    <property type="term" value="C:cytoplasm"/>
    <property type="evidence" value="ECO:0007669"/>
    <property type="project" value="TreeGrafter"/>
</dbReference>